<sequence>MTDKILSHPELDIENIRKNADFDRSRVHLDHAGASFLSKQTVARMQQHLALEAQVAGYVAQEQVAEELEDTYSLLAKCFGAASSDYALTGSAVDSWTKLFYSTPIDKGQNIVTAHTEYCANFVAMVHDQKRRGYEIRIANRLDNGDIDLDHFDQLVDENTALIALTWIGSSSGQILPASKVGEIAARKNALYLLDACQAAGHIPVNFQTVGADMASGTARKFLRGPRGVGFLYASEKARKALNPVVMTNNSASWEATFEIKCRDDARLFEAWERSVMTVLGFRNALSEFHQMGIQALTDQTRLVSNYIRRQLEAMNNVTIGCPPGSEGAIITFNKDGLEAGDAKAAFEKQGIAVNVASVFHTRLDLEARNIDSLIRISPQYMTAQEEVDRFLDVLRAL</sequence>
<keyword evidence="3" id="KW-0808">Transferase</keyword>
<dbReference type="SUPFAM" id="SSF53383">
    <property type="entry name" value="PLP-dependent transferases"/>
    <property type="match status" value="1"/>
</dbReference>
<organism evidence="3 4">
    <name type="scientific">Temperatibacter marinus</name>
    <dbReference type="NCBI Taxonomy" id="1456591"/>
    <lineage>
        <taxon>Bacteria</taxon>
        <taxon>Pseudomonadati</taxon>
        <taxon>Pseudomonadota</taxon>
        <taxon>Alphaproteobacteria</taxon>
        <taxon>Kordiimonadales</taxon>
        <taxon>Temperatibacteraceae</taxon>
        <taxon>Temperatibacter</taxon>
    </lineage>
</organism>
<dbReference type="InterPro" id="IPR015424">
    <property type="entry name" value="PyrdxlP-dep_Trfase"/>
</dbReference>
<dbReference type="InterPro" id="IPR000192">
    <property type="entry name" value="Aminotrans_V_dom"/>
</dbReference>
<dbReference type="GO" id="GO:0008483">
    <property type="term" value="F:transaminase activity"/>
    <property type="evidence" value="ECO:0007669"/>
    <property type="project" value="UniProtKB-KW"/>
</dbReference>
<reference evidence="3" key="1">
    <citation type="submission" date="2023-04" db="EMBL/GenBank/DDBJ databases">
        <title>Complete genome sequence of Temperatibacter marinus.</title>
        <authorList>
            <person name="Rong J.-C."/>
            <person name="Yi M.-L."/>
            <person name="Zhao Q."/>
        </authorList>
    </citation>
    <scope>NUCLEOTIDE SEQUENCE</scope>
    <source>
        <strain evidence="3">NBRC 110045</strain>
    </source>
</reference>
<dbReference type="Proteomes" id="UP001268683">
    <property type="component" value="Chromosome"/>
</dbReference>
<evidence type="ECO:0000256" key="1">
    <source>
        <dbReference type="ARBA" id="ARBA00022898"/>
    </source>
</evidence>
<protein>
    <submittedName>
        <fullName evidence="3">Aminotransferase class V-fold PLP-dependent enzyme</fullName>
    </submittedName>
</protein>
<evidence type="ECO:0000313" key="4">
    <source>
        <dbReference type="Proteomes" id="UP001268683"/>
    </source>
</evidence>
<dbReference type="KEGG" id="tmk:QGN29_10180"/>
<dbReference type="Gene3D" id="3.40.640.10">
    <property type="entry name" value="Type I PLP-dependent aspartate aminotransferase-like (Major domain)"/>
    <property type="match status" value="1"/>
</dbReference>
<evidence type="ECO:0000259" key="2">
    <source>
        <dbReference type="Pfam" id="PF00266"/>
    </source>
</evidence>
<dbReference type="EMBL" id="CP123872">
    <property type="protein sequence ID" value="WND01919.1"/>
    <property type="molecule type" value="Genomic_DNA"/>
</dbReference>
<dbReference type="RefSeq" id="WP_310797749.1">
    <property type="nucleotide sequence ID" value="NZ_CP123872.1"/>
</dbReference>
<keyword evidence="3" id="KW-0032">Aminotransferase</keyword>
<keyword evidence="4" id="KW-1185">Reference proteome</keyword>
<name>A0AA52EGJ1_9PROT</name>
<evidence type="ECO:0000313" key="3">
    <source>
        <dbReference type="EMBL" id="WND01919.1"/>
    </source>
</evidence>
<keyword evidence="1" id="KW-0663">Pyridoxal phosphate</keyword>
<dbReference type="InterPro" id="IPR015421">
    <property type="entry name" value="PyrdxlP-dep_Trfase_major"/>
</dbReference>
<accession>A0AA52EGJ1</accession>
<dbReference type="Pfam" id="PF00266">
    <property type="entry name" value="Aminotran_5"/>
    <property type="match status" value="1"/>
</dbReference>
<dbReference type="AlphaFoldDB" id="A0AA52EGJ1"/>
<gene>
    <name evidence="3" type="ORF">QGN29_10180</name>
</gene>
<dbReference type="PANTHER" id="PTHR43586">
    <property type="entry name" value="CYSTEINE DESULFURASE"/>
    <property type="match status" value="1"/>
</dbReference>
<dbReference type="InterPro" id="IPR015422">
    <property type="entry name" value="PyrdxlP-dep_Trfase_small"/>
</dbReference>
<dbReference type="Gene3D" id="3.90.1150.10">
    <property type="entry name" value="Aspartate Aminotransferase, domain 1"/>
    <property type="match status" value="1"/>
</dbReference>
<feature type="domain" description="Aminotransferase class V" evidence="2">
    <location>
        <begin position="27"/>
        <end position="391"/>
    </location>
</feature>
<proteinExistence type="predicted"/>
<dbReference type="PANTHER" id="PTHR43586:SF24">
    <property type="entry name" value="BLR4730 PROTEIN"/>
    <property type="match status" value="1"/>
</dbReference>